<feature type="domain" description="Enoyl reductase (ER)" evidence="3">
    <location>
        <begin position="10"/>
        <end position="339"/>
    </location>
</feature>
<evidence type="ECO:0000259" key="3">
    <source>
        <dbReference type="SMART" id="SM00829"/>
    </source>
</evidence>
<dbReference type="Gene3D" id="3.90.180.10">
    <property type="entry name" value="Medium-chain alcohol dehydrogenases, catalytic domain"/>
    <property type="match status" value="1"/>
</dbReference>
<sequence>MPSNYAAWILEAKAHPFVVKEAPLTKPSEHEILVKNHALAVNPIDPNLQQTTWWPLNFPAILGQDVAGEVIEVGPSVTRFRPGDRVIGHALGMVSKTNEHSGFQAYTVLNTTLASHIPDEISYESAAVIPLGLSTAAVGLFQDDFLNLQYPTEPRAQPTGNALLIWGGASSVGSSAIQLAVAAGYEVYTTASPKNFEYVQNLGAKAVFDYNSATVVDDIVAALSGKKLAGALDCIGSVGSNATQLTVDVVQRADGVKFVSTTKRGFKAPADVAVKMIFGTTLKDNAVGKAVYEDFLPKALKAKTFVPAPEPWVVGKGLESVQKAVDLMDKGVSAKKIVVSL</sequence>
<comment type="caution">
    <text evidence="4">The sequence shown here is derived from an EMBL/GenBank/DDBJ whole genome shotgun (WGS) entry which is preliminary data.</text>
</comment>
<protein>
    <submittedName>
        <fullName evidence="4">Zinc-binding oxidoreductase CipB</fullName>
    </submittedName>
</protein>
<dbReference type="InterPro" id="IPR047122">
    <property type="entry name" value="Trans-enoyl_RdTase-like"/>
</dbReference>
<gene>
    <name evidence="4" type="ORF">BJX67DRAFT_387661</name>
</gene>
<dbReference type="InterPro" id="IPR013149">
    <property type="entry name" value="ADH-like_C"/>
</dbReference>
<dbReference type="InterPro" id="IPR036291">
    <property type="entry name" value="NAD(P)-bd_dom_sf"/>
</dbReference>
<evidence type="ECO:0000313" key="5">
    <source>
        <dbReference type="Proteomes" id="UP001610432"/>
    </source>
</evidence>
<dbReference type="Pfam" id="PF00107">
    <property type="entry name" value="ADH_zinc_N"/>
    <property type="match status" value="1"/>
</dbReference>
<organism evidence="4 5">
    <name type="scientific">Aspergillus lucknowensis</name>
    <dbReference type="NCBI Taxonomy" id="176173"/>
    <lineage>
        <taxon>Eukaryota</taxon>
        <taxon>Fungi</taxon>
        <taxon>Dikarya</taxon>
        <taxon>Ascomycota</taxon>
        <taxon>Pezizomycotina</taxon>
        <taxon>Eurotiomycetes</taxon>
        <taxon>Eurotiomycetidae</taxon>
        <taxon>Eurotiales</taxon>
        <taxon>Aspergillaceae</taxon>
        <taxon>Aspergillus</taxon>
        <taxon>Aspergillus subgen. Nidulantes</taxon>
    </lineage>
</organism>
<dbReference type="InterPro" id="IPR013154">
    <property type="entry name" value="ADH-like_N"/>
</dbReference>
<name>A0ABR4LTE2_9EURO</name>
<dbReference type="GeneID" id="98149324"/>
<evidence type="ECO:0000256" key="1">
    <source>
        <dbReference type="ARBA" id="ARBA00008072"/>
    </source>
</evidence>
<dbReference type="EMBL" id="JBFXLQ010000017">
    <property type="protein sequence ID" value="KAL2867805.1"/>
    <property type="molecule type" value="Genomic_DNA"/>
</dbReference>
<evidence type="ECO:0000313" key="4">
    <source>
        <dbReference type="EMBL" id="KAL2867805.1"/>
    </source>
</evidence>
<dbReference type="InterPro" id="IPR011032">
    <property type="entry name" value="GroES-like_sf"/>
</dbReference>
<comment type="similarity">
    <text evidence="1">Belongs to the zinc-containing alcohol dehydrogenase family.</text>
</comment>
<dbReference type="SUPFAM" id="SSF50129">
    <property type="entry name" value="GroES-like"/>
    <property type="match status" value="1"/>
</dbReference>
<accession>A0ABR4LTE2</accession>
<dbReference type="RefSeq" id="XP_070886784.1">
    <property type="nucleotide sequence ID" value="XM_071034252.1"/>
</dbReference>
<dbReference type="Gene3D" id="3.40.50.720">
    <property type="entry name" value="NAD(P)-binding Rossmann-like Domain"/>
    <property type="match status" value="1"/>
</dbReference>
<dbReference type="SUPFAM" id="SSF51735">
    <property type="entry name" value="NAD(P)-binding Rossmann-fold domains"/>
    <property type="match status" value="1"/>
</dbReference>
<evidence type="ECO:0000256" key="2">
    <source>
        <dbReference type="ARBA" id="ARBA00023002"/>
    </source>
</evidence>
<dbReference type="Pfam" id="PF08240">
    <property type="entry name" value="ADH_N"/>
    <property type="match status" value="1"/>
</dbReference>
<dbReference type="InterPro" id="IPR020843">
    <property type="entry name" value="ER"/>
</dbReference>
<dbReference type="CDD" id="cd08249">
    <property type="entry name" value="enoyl_reductase_like"/>
    <property type="match status" value="1"/>
</dbReference>
<dbReference type="PANTHER" id="PTHR45348">
    <property type="entry name" value="HYPOTHETICAL OXIDOREDUCTASE (EUROFUNG)"/>
    <property type="match status" value="1"/>
</dbReference>
<keyword evidence="5" id="KW-1185">Reference proteome</keyword>
<keyword evidence="2" id="KW-0560">Oxidoreductase</keyword>
<dbReference type="SMART" id="SM00829">
    <property type="entry name" value="PKS_ER"/>
    <property type="match status" value="1"/>
</dbReference>
<dbReference type="Proteomes" id="UP001610432">
    <property type="component" value="Unassembled WGS sequence"/>
</dbReference>
<proteinExistence type="inferred from homology"/>
<dbReference type="PANTHER" id="PTHR45348:SF2">
    <property type="entry name" value="ZINC-TYPE ALCOHOL DEHYDROGENASE-LIKE PROTEIN C2E1P3.01"/>
    <property type="match status" value="1"/>
</dbReference>
<reference evidence="4 5" key="1">
    <citation type="submission" date="2024-07" db="EMBL/GenBank/DDBJ databases">
        <title>Section-level genome sequencing and comparative genomics of Aspergillus sections Usti and Cavernicolus.</title>
        <authorList>
            <consortium name="Lawrence Berkeley National Laboratory"/>
            <person name="Nybo J.L."/>
            <person name="Vesth T.C."/>
            <person name="Theobald S."/>
            <person name="Frisvad J.C."/>
            <person name="Larsen T.O."/>
            <person name="Kjaerboelling I."/>
            <person name="Rothschild-Mancinelli K."/>
            <person name="Lyhne E.K."/>
            <person name="Kogle M.E."/>
            <person name="Barry K."/>
            <person name="Clum A."/>
            <person name="Na H."/>
            <person name="Ledsgaard L."/>
            <person name="Lin J."/>
            <person name="Lipzen A."/>
            <person name="Kuo A."/>
            <person name="Riley R."/>
            <person name="Mondo S."/>
            <person name="Labutti K."/>
            <person name="Haridas S."/>
            <person name="Pangalinan J."/>
            <person name="Salamov A.A."/>
            <person name="Simmons B.A."/>
            <person name="Magnuson J.K."/>
            <person name="Chen J."/>
            <person name="Drula E."/>
            <person name="Henrissat B."/>
            <person name="Wiebenga A."/>
            <person name="Lubbers R.J."/>
            <person name="Gomes A.C."/>
            <person name="Macurrencykelacurrency M.R."/>
            <person name="Stajich J."/>
            <person name="Grigoriev I.V."/>
            <person name="Mortensen U.H."/>
            <person name="De Vries R.P."/>
            <person name="Baker S.E."/>
            <person name="Andersen M.R."/>
        </authorList>
    </citation>
    <scope>NUCLEOTIDE SEQUENCE [LARGE SCALE GENOMIC DNA]</scope>
    <source>
        <strain evidence="4 5">CBS 449.75</strain>
    </source>
</reference>